<reference evidence="3 4" key="1">
    <citation type="journal article" date="2015" name="Genome Announc.">
        <title>Expanding the biotechnology potential of lactobacilli through comparative genomics of 213 strains and associated genera.</title>
        <authorList>
            <person name="Sun Z."/>
            <person name="Harris H.M."/>
            <person name="McCann A."/>
            <person name="Guo C."/>
            <person name="Argimon S."/>
            <person name="Zhang W."/>
            <person name="Yang X."/>
            <person name="Jeffery I.B."/>
            <person name="Cooney J.C."/>
            <person name="Kagawa T.F."/>
            <person name="Liu W."/>
            <person name="Song Y."/>
            <person name="Salvetti E."/>
            <person name="Wrobel A."/>
            <person name="Rasinkangas P."/>
            <person name="Parkhill J."/>
            <person name="Rea M.C."/>
            <person name="O'Sullivan O."/>
            <person name="Ritari J."/>
            <person name="Douillard F.P."/>
            <person name="Paul Ross R."/>
            <person name="Yang R."/>
            <person name="Briner A.E."/>
            <person name="Felis G.E."/>
            <person name="de Vos W.M."/>
            <person name="Barrangou R."/>
            <person name="Klaenhammer T.R."/>
            <person name="Caufield P.W."/>
            <person name="Cui Y."/>
            <person name="Zhang H."/>
            <person name="O'Toole P.W."/>
        </authorList>
    </citation>
    <scope>NUCLEOTIDE SEQUENCE [LARGE SCALE GENOMIC DNA]</scope>
    <source>
        <strain evidence="3 4">DSM 19674</strain>
    </source>
</reference>
<dbReference type="InterPro" id="IPR035466">
    <property type="entry name" value="GlmS/AgaS_SIS"/>
</dbReference>
<dbReference type="Pfam" id="PF01380">
    <property type="entry name" value="SIS"/>
    <property type="match status" value="1"/>
</dbReference>
<dbReference type="InterPro" id="IPR001347">
    <property type="entry name" value="SIS_dom"/>
</dbReference>
<dbReference type="AlphaFoldDB" id="A0A0R1KKZ4"/>
<comment type="caution">
    <text evidence="3">The sequence shown here is derived from an EMBL/GenBank/DDBJ whole genome shotgun (WGS) entry which is preliminary data.</text>
</comment>
<accession>A0A0R1KKZ4</accession>
<organism evidence="3 4">
    <name type="scientific">Companilactobacillus bobalius DSM 19674</name>
    <dbReference type="NCBI Taxonomy" id="1423788"/>
    <lineage>
        <taxon>Bacteria</taxon>
        <taxon>Bacillati</taxon>
        <taxon>Bacillota</taxon>
        <taxon>Bacilli</taxon>
        <taxon>Lactobacillales</taxon>
        <taxon>Lactobacillaceae</taxon>
        <taxon>Companilactobacillus</taxon>
        <taxon>Companilactobacillus bobalius</taxon>
    </lineage>
</organism>
<name>A0A0R1KKZ4_9LACO</name>
<dbReference type="SUPFAM" id="SSF53697">
    <property type="entry name" value="SIS domain"/>
    <property type="match status" value="1"/>
</dbReference>
<evidence type="ECO:0000259" key="2">
    <source>
        <dbReference type="PROSITE" id="PS51464"/>
    </source>
</evidence>
<dbReference type="CDD" id="cd05008">
    <property type="entry name" value="SIS_GlmS_GlmD_1"/>
    <property type="match status" value="1"/>
</dbReference>
<evidence type="ECO:0000313" key="4">
    <source>
        <dbReference type="Proteomes" id="UP000051515"/>
    </source>
</evidence>
<dbReference type="OrthoDB" id="5150296at2"/>
<sequence>MNNPTMLTYINQEASVMTKILDTYPQQIDAVIDSKLLTSQSWLLLGIGSSYNAALSAKYYIEKKANVLVDLQQPYNYSNYDMVDPNLEVAVGISQSGQSTSTIDAIKKLSEENIYTIGVTSQPGKELSDACQRTLDILTGREQVGYVSLGFTATVLSLMLLGLRVGVKKGLISTDQESTELEEFRNIVAHFDETITKTTDFFKENESDFQNAYQFSGIAYGPSVGSIKELETKFTETVRVPADGNELEAFMHGPYLSINPEHRLFFITTNAKPNVKSKADSLIRYESQYTKHIFEINYTDQPNNSEKVLNLMNIADETKVPFLGGLPIQVLSWYITKSRGIDLSKQIFTDFSEKVHNKTEFQNYV</sequence>
<keyword evidence="4" id="KW-1185">Reference proteome</keyword>
<dbReference type="Gene3D" id="3.40.50.10490">
    <property type="entry name" value="Glucose-6-phosphate isomerase like protein, domain 1"/>
    <property type="match status" value="2"/>
</dbReference>
<keyword evidence="1" id="KW-0677">Repeat</keyword>
<protein>
    <recommendedName>
        <fullName evidence="2">SIS domain-containing protein</fullName>
    </recommendedName>
</protein>
<dbReference type="PROSITE" id="PS51464">
    <property type="entry name" value="SIS"/>
    <property type="match status" value="1"/>
</dbReference>
<dbReference type="GO" id="GO:0004360">
    <property type="term" value="F:glutamine-fructose-6-phosphate transaminase (isomerizing) activity"/>
    <property type="evidence" value="ECO:0007669"/>
    <property type="project" value="TreeGrafter"/>
</dbReference>
<dbReference type="RefSeq" id="WP_056950947.1">
    <property type="nucleotide sequence ID" value="NZ_AZDY01000029.1"/>
</dbReference>
<dbReference type="GO" id="GO:0006047">
    <property type="term" value="P:UDP-N-acetylglucosamine metabolic process"/>
    <property type="evidence" value="ECO:0007669"/>
    <property type="project" value="TreeGrafter"/>
</dbReference>
<evidence type="ECO:0000313" key="3">
    <source>
        <dbReference type="EMBL" id="KRK83973.1"/>
    </source>
</evidence>
<dbReference type="GO" id="GO:0097367">
    <property type="term" value="F:carbohydrate derivative binding"/>
    <property type="evidence" value="ECO:0007669"/>
    <property type="project" value="InterPro"/>
</dbReference>
<dbReference type="Proteomes" id="UP000051515">
    <property type="component" value="Unassembled WGS sequence"/>
</dbReference>
<proteinExistence type="predicted"/>
<evidence type="ECO:0000256" key="1">
    <source>
        <dbReference type="ARBA" id="ARBA00022737"/>
    </source>
</evidence>
<dbReference type="EMBL" id="AZDY01000029">
    <property type="protein sequence ID" value="KRK83973.1"/>
    <property type="molecule type" value="Genomic_DNA"/>
</dbReference>
<gene>
    <name evidence="3" type="ORF">FC78_GL000978</name>
</gene>
<dbReference type="GO" id="GO:0006002">
    <property type="term" value="P:fructose 6-phosphate metabolic process"/>
    <property type="evidence" value="ECO:0007669"/>
    <property type="project" value="TreeGrafter"/>
</dbReference>
<dbReference type="STRING" id="1423788.FC78_GL000978"/>
<dbReference type="PANTHER" id="PTHR10937">
    <property type="entry name" value="GLUCOSAMINE--FRUCTOSE-6-PHOSPHATE AMINOTRANSFERASE, ISOMERIZING"/>
    <property type="match status" value="1"/>
</dbReference>
<dbReference type="PATRIC" id="fig|1423788.3.peg.1005"/>
<feature type="domain" description="SIS" evidence="2">
    <location>
        <begin position="32"/>
        <end position="171"/>
    </location>
</feature>
<dbReference type="InterPro" id="IPR046348">
    <property type="entry name" value="SIS_dom_sf"/>
</dbReference>
<dbReference type="PANTHER" id="PTHR10937:SF17">
    <property type="entry name" value="GLUCOSAMINE-FRUCTOSE-6-PHOSPHATE AMINOTRANSFERASE"/>
    <property type="match status" value="1"/>
</dbReference>
<dbReference type="GO" id="GO:0006487">
    <property type="term" value="P:protein N-linked glycosylation"/>
    <property type="evidence" value="ECO:0007669"/>
    <property type="project" value="TreeGrafter"/>
</dbReference>